<dbReference type="GO" id="GO:0019572">
    <property type="term" value="P:L-arabinose catabolic process"/>
    <property type="evidence" value="ECO:0007669"/>
    <property type="project" value="InterPro"/>
</dbReference>
<dbReference type="InterPro" id="IPR001303">
    <property type="entry name" value="Aldolase_II/adducin_N"/>
</dbReference>
<protein>
    <recommendedName>
        <fullName evidence="4 9">L-ribulose-5-phosphate 4-epimerase</fullName>
        <ecNumber evidence="4 9">5.1.3.4</ecNumber>
    </recommendedName>
</protein>
<dbReference type="RefSeq" id="WP_055317626.1">
    <property type="nucleotide sequence ID" value="NZ_CADDTT010000052.1"/>
</dbReference>
<comment type="cofactor">
    <cofactor evidence="2">
        <name>Zn(2+)</name>
        <dbReference type="ChEBI" id="CHEBI:29105"/>
    </cofactor>
</comment>
<dbReference type="NCBIfam" id="TIGR00760">
    <property type="entry name" value="araD"/>
    <property type="match status" value="1"/>
</dbReference>
<dbReference type="GO" id="GO:0016832">
    <property type="term" value="F:aldehyde-lyase activity"/>
    <property type="evidence" value="ECO:0007669"/>
    <property type="project" value="TreeGrafter"/>
</dbReference>
<dbReference type="InterPro" id="IPR036409">
    <property type="entry name" value="Aldolase_II/adducin_N_sf"/>
</dbReference>
<evidence type="ECO:0000313" key="12">
    <source>
        <dbReference type="Proteomes" id="UP000050489"/>
    </source>
</evidence>
<accession>A0A2F0PUB8</accession>
<gene>
    <name evidence="11" type="ORF">AN695_0211985</name>
</gene>
<evidence type="ECO:0000256" key="4">
    <source>
        <dbReference type="ARBA" id="ARBA00013186"/>
    </source>
</evidence>
<dbReference type="GO" id="GO:0005829">
    <property type="term" value="C:cytosol"/>
    <property type="evidence" value="ECO:0007669"/>
    <property type="project" value="TreeGrafter"/>
</dbReference>
<dbReference type="Pfam" id="PF00596">
    <property type="entry name" value="Aldolase_II"/>
    <property type="match status" value="1"/>
</dbReference>
<comment type="similarity">
    <text evidence="3">Belongs to the aldolase class II family. AraD/FucA subfamily.</text>
</comment>
<evidence type="ECO:0000256" key="1">
    <source>
        <dbReference type="ARBA" id="ARBA00001726"/>
    </source>
</evidence>
<keyword evidence="5" id="KW-0479">Metal-binding</keyword>
<dbReference type="PANTHER" id="PTHR22789:SF8">
    <property type="entry name" value="L-RIBULOSE-5-PHOSPHATE 4-EPIMERASE SGBE"/>
    <property type="match status" value="1"/>
</dbReference>
<sequence>MLNELKRQVLAANLSLPAYGLVTFTWGNVSAIDRQSGLVVIKPSGIAYEAMTLADLVVVDLEGKVREGHRKPSSDTATHLALYRAFADIGGVVHTHSRNATIWAQAGQPIPALGTTHADYFYGDIPCTRPMSEAEIAGDYEGETGKVIIETFSQAGRDPQQVPGVLVYSHGPFAWGKCAADAVHNAVVLEEVAIMAMATRQLAPAIAPMQPELLDKHFLRKHGKHAYYGQ</sequence>
<keyword evidence="6" id="KW-0862">Zinc</keyword>
<dbReference type="AlphaFoldDB" id="A0A2F0PUB8"/>
<organism evidence="11 12">
    <name type="scientific">Serratia marcescens</name>
    <dbReference type="NCBI Taxonomy" id="615"/>
    <lineage>
        <taxon>Bacteria</taxon>
        <taxon>Pseudomonadati</taxon>
        <taxon>Pseudomonadota</taxon>
        <taxon>Gammaproteobacteria</taxon>
        <taxon>Enterobacterales</taxon>
        <taxon>Yersiniaceae</taxon>
        <taxon>Serratia</taxon>
    </lineage>
</organism>
<evidence type="ECO:0000256" key="3">
    <source>
        <dbReference type="ARBA" id="ARBA00010037"/>
    </source>
</evidence>
<feature type="domain" description="Class II aldolase/adducin N-terminal" evidence="10">
    <location>
        <begin position="7"/>
        <end position="197"/>
    </location>
</feature>
<dbReference type="FunFam" id="3.40.225.10:FF:000001">
    <property type="entry name" value="L-ribulose-5-phosphate 4-epimerase UlaF"/>
    <property type="match status" value="1"/>
</dbReference>
<dbReference type="Proteomes" id="UP000050489">
    <property type="component" value="Unassembled WGS sequence"/>
</dbReference>
<dbReference type="NCBIfam" id="NF006047">
    <property type="entry name" value="PRK08193.1"/>
    <property type="match status" value="1"/>
</dbReference>
<dbReference type="CDD" id="cd00398">
    <property type="entry name" value="Aldolase_II"/>
    <property type="match status" value="1"/>
</dbReference>
<name>A0A2F0PUB8_SERMA</name>
<reference evidence="12" key="1">
    <citation type="submission" date="2016-04" db="EMBL/GenBank/DDBJ databases">
        <authorList>
            <person name="Osei Sekyere J."/>
            <person name="Sivertsen A."/>
            <person name="Pedersen A.T."/>
            <person name="Sundsfjord A."/>
        </authorList>
    </citation>
    <scope>NUCLEOTIDE SEQUENCE [LARGE SCALE GENOMIC DNA]</scope>
    <source>
        <strain evidence="12">945174350</strain>
    </source>
</reference>
<dbReference type="NCBIfam" id="NF009003">
    <property type="entry name" value="PRK12348.1"/>
    <property type="match status" value="1"/>
</dbReference>
<dbReference type="EMBL" id="LJEX02000057">
    <property type="protein sequence ID" value="OCO87708.1"/>
    <property type="molecule type" value="Genomic_DNA"/>
</dbReference>
<evidence type="ECO:0000256" key="5">
    <source>
        <dbReference type="ARBA" id="ARBA00022723"/>
    </source>
</evidence>
<keyword evidence="8" id="KW-0119">Carbohydrate metabolism</keyword>
<evidence type="ECO:0000256" key="2">
    <source>
        <dbReference type="ARBA" id="ARBA00001947"/>
    </source>
</evidence>
<evidence type="ECO:0000259" key="10">
    <source>
        <dbReference type="SMART" id="SM01007"/>
    </source>
</evidence>
<evidence type="ECO:0000256" key="6">
    <source>
        <dbReference type="ARBA" id="ARBA00022833"/>
    </source>
</evidence>
<evidence type="ECO:0000256" key="8">
    <source>
        <dbReference type="ARBA" id="ARBA00023277"/>
    </source>
</evidence>
<comment type="catalytic activity">
    <reaction evidence="1">
        <text>L-ribulose 5-phosphate = D-xylulose 5-phosphate</text>
        <dbReference type="Rhea" id="RHEA:22368"/>
        <dbReference type="ChEBI" id="CHEBI:57737"/>
        <dbReference type="ChEBI" id="CHEBI:58226"/>
        <dbReference type="EC" id="5.1.3.4"/>
    </reaction>
</comment>
<dbReference type="GO" id="GO:0008742">
    <property type="term" value="F:L-ribulose-phosphate 4-epimerase activity"/>
    <property type="evidence" value="ECO:0007669"/>
    <property type="project" value="UniProtKB-UniRule"/>
</dbReference>
<dbReference type="InterPro" id="IPR004661">
    <property type="entry name" value="AraD"/>
</dbReference>
<keyword evidence="7" id="KW-0413">Isomerase</keyword>
<dbReference type="GO" id="GO:0008270">
    <property type="term" value="F:zinc ion binding"/>
    <property type="evidence" value="ECO:0007669"/>
    <property type="project" value="InterPro"/>
</dbReference>
<dbReference type="SUPFAM" id="SSF53639">
    <property type="entry name" value="AraD/HMP-PK domain-like"/>
    <property type="match status" value="1"/>
</dbReference>
<dbReference type="NCBIfam" id="NF009002">
    <property type="entry name" value="PRK12347.1"/>
    <property type="match status" value="1"/>
</dbReference>
<evidence type="ECO:0000256" key="9">
    <source>
        <dbReference type="NCBIfam" id="TIGR00760"/>
    </source>
</evidence>
<dbReference type="PANTHER" id="PTHR22789">
    <property type="entry name" value="FUCULOSE PHOSPHATE ALDOLASE"/>
    <property type="match status" value="1"/>
</dbReference>
<evidence type="ECO:0000256" key="7">
    <source>
        <dbReference type="ARBA" id="ARBA00023235"/>
    </source>
</evidence>
<evidence type="ECO:0000313" key="11">
    <source>
        <dbReference type="EMBL" id="OCO87708.1"/>
    </source>
</evidence>
<comment type="caution">
    <text evidence="11">The sequence shown here is derived from an EMBL/GenBank/DDBJ whole genome shotgun (WGS) entry which is preliminary data.</text>
</comment>
<proteinExistence type="inferred from homology"/>
<dbReference type="EC" id="5.1.3.4" evidence="4 9"/>
<dbReference type="SMART" id="SM01007">
    <property type="entry name" value="Aldolase_II"/>
    <property type="match status" value="1"/>
</dbReference>
<dbReference type="Gene3D" id="3.40.225.10">
    <property type="entry name" value="Class II aldolase/adducin N-terminal domain"/>
    <property type="match status" value="1"/>
</dbReference>
<dbReference type="InterPro" id="IPR050197">
    <property type="entry name" value="Aldolase_class_II_sugar_metab"/>
</dbReference>